<name>A0A372EE75_9BURK</name>
<keyword evidence="2" id="KW-0472">Membrane</keyword>
<dbReference type="PANTHER" id="PTHR33376">
    <property type="match status" value="1"/>
</dbReference>
<keyword evidence="2" id="KW-1133">Transmembrane helix</keyword>
<keyword evidence="1" id="KW-0732">Signal</keyword>
<feature type="transmembrane region" description="Helical" evidence="2">
    <location>
        <begin position="21"/>
        <end position="45"/>
    </location>
</feature>
<protein>
    <submittedName>
        <fullName evidence="3">TRAP transporter substrate-binding protein</fullName>
    </submittedName>
</protein>
<accession>A0A372EE75</accession>
<comment type="caution">
    <text evidence="3">The sequence shown here is derived from an EMBL/GenBank/DDBJ whole genome shotgun (WGS) entry which is preliminary data.</text>
</comment>
<dbReference type="Gene3D" id="3.40.190.170">
    <property type="entry name" value="Bacterial extracellular solute-binding protein, family 7"/>
    <property type="match status" value="1"/>
</dbReference>
<dbReference type="RefSeq" id="WP_116960934.1">
    <property type="nucleotide sequence ID" value="NZ_QVLS01000017.1"/>
</dbReference>
<dbReference type="CDD" id="cd13603">
    <property type="entry name" value="PBP2_TRAP_Siap_TeaA_like"/>
    <property type="match status" value="1"/>
</dbReference>
<sequence>MRQTQPLSRADQVNIARRFGLKAALFATAAGVTGGIVPGLSNFVMKEANAQEKAKYRLRFGASVISPTNEAYLRTGVYDFVKLVEEKSNGEVAIQVIDKSQGCAETTCGERVINNVLHIGSSSPQNLGSVMPYSIALDWPFLWRDRTEYLNFLFSKESNRLYRDVLRKAYNVVPLYGSGEMRNVMMGLKYSGKPNIVSPAALQGAKIRITNSEMISGFAQSMKMNPIPLAWTELLEGLKSGVVDAAETWPGAAVGFGMQSVLAQDVGVEFSPGFEMVFISASTFDKFPDKIKTVFMEAAHETMRTAYDGVTEAQNKLVGNGANPSADTVYAKSNIKHSRLTEAQREEFRAIGSVDKNPQIYDATRKKLDQIAGLDVYGAMKESAAKLAGKPLQPNKWWV</sequence>
<evidence type="ECO:0000256" key="1">
    <source>
        <dbReference type="ARBA" id="ARBA00022729"/>
    </source>
</evidence>
<proteinExistence type="predicted"/>
<dbReference type="Pfam" id="PF03480">
    <property type="entry name" value="DctP"/>
    <property type="match status" value="1"/>
</dbReference>
<evidence type="ECO:0000256" key="2">
    <source>
        <dbReference type="SAM" id="Phobius"/>
    </source>
</evidence>
<dbReference type="InterPro" id="IPR038404">
    <property type="entry name" value="TRAP_DctP_sf"/>
</dbReference>
<organism evidence="3 4">
    <name type="scientific">Hydrogenophaga borbori</name>
    <dbReference type="NCBI Taxonomy" id="2294117"/>
    <lineage>
        <taxon>Bacteria</taxon>
        <taxon>Pseudomonadati</taxon>
        <taxon>Pseudomonadota</taxon>
        <taxon>Betaproteobacteria</taxon>
        <taxon>Burkholderiales</taxon>
        <taxon>Comamonadaceae</taxon>
        <taxon>Hydrogenophaga</taxon>
    </lineage>
</organism>
<dbReference type="GO" id="GO:0055085">
    <property type="term" value="P:transmembrane transport"/>
    <property type="evidence" value="ECO:0007669"/>
    <property type="project" value="InterPro"/>
</dbReference>
<reference evidence="3 4" key="1">
    <citation type="submission" date="2018-08" db="EMBL/GenBank/DDBJ databases">
        <title>Hydrogenophaga sp. LA-38 isolated from sludge.</title>
        <authorList>
            <person name="Im W.-T."/>
        </authorList>
    </citation>
    <scope>NUCLEOTIDE SEQUENCE [LARGE SCALE GENOMIC DNA]</scope>
    <source>
        <strain evidence="3 4">LA-38</strain>
    </source>
</reference>
<dbReference type="PANTHER" id="PTHR33376:SF4">
    <property type="entry name" value="SIALIC ACID-BINDING PERIPLASMIC PROTEIN SIAP"/>
    <property type="match status" value="1"/>
</dbReference>
<gene>
    <name evidence="3" type="ORF">DY262_20555</name>
</gene>
<dbReference type="InterPro" id="IPR018389">
    <property type="entry name" value="DctP_fam"/>
</dbReference>
<keyword evidence="2" id="KW-0812">Transmembrane</keyword>
<keyword evidence="4" id="KW-1185">Reference proteome</keyword>
<evidence type="ECO:0000313" key="3">
    <source>
        <dbReference type="EMBL" id="RFP76169.1"/>
    </source>
</evidence>
<dbReference type="NCBIfam" id="NF037995">
    <property type="entry name" value="TRAP_S1"/>
    <property type="match status" value="1"/>
</dbReference>
<dbReference type="AlphaFoldDB" id="A0A372EE75"/>
<dbReference type="Proteomes" id="UP000261931">
    <property type="component" value="Unassembled WGS sequence"/>
</dbReference>
<evidence type="ECO:0000313" key="4">
    <source>
        <dbReference type="Proteomes" id="UP000261931"/>
    </source>
</evidence>
<dbReference type="EMBL" id="QVLS01000017">
    <property type="protein sequence ID" value="RFP76169.1"/>
    <property type="molecule type" value="Genomic_DNA"/>
</dbReference>